<dbReference type="GO" id="GO:0004497">
    <property type="term" value="F:monooxygenase activity"/>
    <property type="evidence" value="ECO:0007669"/>
    <property type="project" value="UniProtKB-KW"/>
</dbReference>
<evidence type="ECO:0000256" key="10">
    <source>
        <dbReference type="ARBA" id="ARBA00023004"/>
    </source>
</evidence>
<dbReference type="InterPro" id="IPR001128">
    <property type="entry name" value="Cyt_P450"/>
</dbReference>
<reference evidence="16" key="1">
    <citation type="journal article" date="2018" name="Genome Biol. Evol.">
        <title>Genomics and development of Lentinus tigrinus, a white-rot wood-decaying mushroom with dimorphic fruiting bodies.</title>
        <authorList>
            <person name="Wu B."/>
            <person name="Xu Z."/>
            <person name="Knudson A."/>
            <person name="Carlson A."/>
            <person name="Chen N."/>
            <person name="Kovaka S."/>
            <person name="LaButti K."/>
            <person name="Lipzen A."/>
            <person name="Pennachio C."/>
            <person name="Riley R."/>
            <person name="Schakwitz W."/>
            <person name="Umezawa K."/>
            <person name="Ohm R.A."/>
            <person name="Grigoriev I.V."/>
            <person name="Nagy L.G."/>
            <person name="Gibbons J."/>
            <person name="Hibbett D."/>
        </authorList>
    </citation>
    <scope>NUCLEOTIDE SEQUENCE [LARGE SCALE GENOMIC DNA]</scope>
    <source>
        <strain evidence="16">ALCF2SS1-6</strain>
    </source>
</reference>
<evidence type="ECO:0000256" key="3">
    <source>
        <dbReference type="ARBA" id="ARBA00005179"/>
    </source>
</evidence>
<keyword evidence="10 13" id="KW-0408">Iron</keyword>
<keyword evidence="12" id="KW-0472">Membrane</keyword>
<evidence type="ECO:0000256" key="11">
    <source>
        <dbReference type="ARBA" id="ARBA00023033"/>
    </source>
</evidence>
<keyword evidence="5 13" id="KW-0349">Heme</keyword>
<dbReference type="AlphaFoldDB" id="A0A5C2RS22"/>
<keyword evidence="9 14" id="KW-0560">Oxidoreductase</keyword>
<evidence type="ECO:0000256" key="7">
    <source>
        <dbReference type="ARBA" id="ARBA00022723"/>
    </source>
</evidence>
<keyword evidence="7 13" id="KW-0479">Metal-binding</keyword>
<dbReference type="PANTHER" id="PTHR46300:SF7">
    <property type="entry name" value="P450, PUTATIVE (EUROFUNG)-RELATED"/>
    <property type="match status" value="1"/>
</dbReference>
<dbReference type="GO" id="GO:0016705">
    <property type="term" value="F:oxidoreductase activity, acting on paired donors, with incorporation or reduction of molecular oxygen"/>
    <property type="evidence" value="ECO:0007669"/>
    <property type="project" value="InterPro"/>
</dbReference>
<comment type="subcellular location">
    <subcellularLocation>
        <location evidence="2">Membrane</location>
        <topology evidence="2">Single-pass membrane protein</topology>
    </subcellularLocation>
</comment>
<comment type="similarity">
    <text evidence="4 14">Belongs to the cytochrome P450 family.</text>
</comment>
<comment type="pathway">
    <text evidence="3">Secondary metabolite biosynthesis.</text>
</comment>
<dbReference type="GO" id="GO:0016020">
    <property type="term" value="C:membrane"/>
    <property type="evidence" value="ECO:0007669"/>
    <property type="project" value="UniProtKB-SubCell"/>
</dbReference>
<dbReference type="GO" id="GO:0005506">
    <property type="term" value="F:iron ion binding"/>
    <property type="evidence" value="ECO:0007669"/>
    <property type="project" value="InterPro"/>
</dbReference>
<dbReference type="InterPro" id="IPR036396">
    <property type="entry name" value="Cyt_P450_sf"/>
</dbReference>
<dbReference type="GO" id="GO:0020037">
    <property type="term" value="F:heme binding"/>
    <property type="evidence" value="ECO:0007669"/>
    <property type="project" value="InterPro"/>
</dbReference>
<proteinExistence type="inferred from homology"/>
<evidence type="ECO:0000256" key="4">
    <source>
        <dbReference type="ARBA" id="ARBA00010617"/>
    </source>
</evidence>
<evidence type="ECO:0000313" key="17">
    <source>
        <dbReference type="Proteomes" id="UP000313359"/>
    </source>
</evidence>
<dbReference type="CDD" id="cd11065">
    <property type="entry name" value="CYP64-like"/>
    <property type="match status" value="1"/>
</dbReference>
<evidence type="ECO:0000256" key="12">
    <source>
        <dbReference type="ARBA" id="ARBA00023136"/>
    </source>
</evidence>
<evidence type="ECO:0000256" key="13">
    <source>
        <dbReference type="PIRSR" id="PIRSR602401-1"/>
    </source>
</evidence>
<feature type="signal peptide" evidence="15">
    <location>
        <begin position="1"/>
        <end position="16"/>
    </location>
</feature>
<dbReference type="InterPro" id="IPR050364">
    <property type="entry name" value="Cytochrome_P450_fung"/>
</dbReference>
<feature type="chain" id="PRO_5023147270" evidence="15">
    <location>
        <begin position="17"/>
        <end position="504"/>
    </location>
</feature>
<dbReference type="STRING" id="1328759.A0A5C2RS22"/>
<dbReference type="InterPro" id="IPR002401">
    <property type="entry name" value="Cyt_P450_E_grp-I"/>
</dbReference>
<name>A0A5C2RS22_9APHY</name>
<evidence type="ECO:0000313" key="16">
    <source>
        <dbReference type="EMBL" id="RPD52976.1"/>
    </source>
</evidence>
<keyword evidence="8" id="KW-1133">Transmembrane helix</keyword>
<keyword evidence="6" id="KW-0812">Transmembrane</keyword>
<dbReference type="PROSITE" id="PS00086">
    <property type="entry name" value="CYTOCHROME_P450"/>
    <property type="match status" value="1"/>
</dbReference>
<evidence type="ECO:0000256" key="5">
    <source>
        <dbReference type="ARBA" id="ARBA00022617"/>
    </source>
</evidence>
<dbReference type="PANTHER" id="PTHR46300">
    <property type="entry name" value="P450, PUTATIVE (EUROFUNG)-RELATED-RELATED"/>
    <property type="match status" value="1"/>
</dbReference>
<dbReference type="Gene3D" id="1.10.630.10">
    <property type="entry name" value="Cytochrome P450"/>
    <property type="match status" value="1"/>
</dbReference>
<evidence type="ECO:0000256" key="14">
    <source>
        <dbReference type="RuleBase" id="RU000461"/>
    </source>
</evidence>
<evidence type="ECO:0000256" key="1">
    <source>
        <dbReference type="ARBA" id="ARBA00001971"/>
    </source>
</evidence>
<sequence>MSLTVFIFALLVIASAFYILQSRKKNPRPPGPSGLPVLGNALALNARNARLKFTHWNAQFGEIVYLRVFSRSMLLLNSLEAATELLEKRSSIYSDRPSRTMAKLSGFDVVTTFRERYDDSLRMAKKFLHAEFSRANVSGHSALQEQRAHEFCALLQERPGDFLQHIRETTMSISTLLFYGHEEVFDDYGSFKQNSLEVLHQFNAMAAPSRYLVDSLPFLRYIPAWVPGAVFQSDAAQNRRRIHRYMNEPYLVAKRQITNGAAQPSFLSNLLTRKDLSPEEEMSIKYAAGSGWGAGFETTVALLMTFFIAMVLYPEVQARAQAELDAAIGNERMPTFSDRKILPYIDCIVSELMRWRPPIPFAWRALRQDDNFRGYVIPKGTLVTVNTLALTHDKNWYPDPDEFKPTRFLDADGNYSVRDAPDPRRLTFGFGRRSCPGVHFADSVLFIIIASTLASVSISPEVSENGEPLLPDVPYAPGMGGICQPPPFKCTITPRERHATNPRS</sequence>
<dbReference type="PRINTS" id="PR00463">
    <property type="entry name" value="EP450I"/>
</dbReference>
<evidence type="ECO:0000256" key="6">
    <source>
        <dbReference type="ARBA" id="ARBA00022692"/>
    </source>
</evidence>
<evidence type="ECO:0000256" key="8">
    <source>
        <dbReference type="ARBA" id="ARBA00022989"/>
    </source>
</evidence>
<evidence type="ECO:0000256" key="2">
    <source>
        <dbReference type="ARBA" id="ARBA00004167"/>
    </source>
</evidence>
<dbReference type="Pfam" id="PF00067">
    <property type="entry name" value="p450"/>
    <property type="match status" value="1"/>
</dbReference>
<dbReference type="Proteomes" id="UP000313359">
    <property type="component" value="Unassembled WGS sequence"/>
</dbReference>
<comment type="cofactor">
    <cofactor evidence="1 13">
        <name>heme</name>
        <dbReference type="ChEBI" id="CHEBI:30413"/>
    </cofactor>
</comment>
<evidence type="ECO:0000256" key="15">
    <source>
        <dbReference type="SAM" id="SignalP"/>
    </source>
</evidence>
<evidence type="ECO:0000256" key="9">
    <source>
        <dbReference type="ARBA" id="ARBA00023002"/>
    </source>
</evidence>
<keyword evidence="11 14" id="KW-0503">Monooxygenase</keyword>
<dbReference type="OrthoDB" id="2752855at2759"/>
<protein>
    <submittedName>
        <fullName evidence="16">Cytochrome P450</fullName>
    </submittedName>
</protein>
<gene>
    <name evidence="16" type="ORF">L227DRAFT_581771</name>
</gene>
<dbReference type="SUPFAM" id="SSF48264">
    <property type="entry name" value="Cytochrome P450"/>
    <property type="match status" value="1"/>
</dbReference>
<accession>A0A5C2RS22</accession>
<dbReference type="EMBL" id="ML122333">
    <property type="protein sequence ID" value="RPD52976.1"/>
    <property type="molecule type" value="Genomic_DNA"/>
</dbReference>
<keyword evidence="15" id="KW-0732">Signal</keyword>
<organism evidence="16 17">
    <name type="scientific">Lentinus tigrinus ALCF2SS1-6</name>
    <dbReference type="NCBI Taxonomy" id="1328759"/>
    <lineage>
        <taxon>Eukaryota</taxon>
        <taxon>Fungi</taxon>
        <taxon>Dikarya</taxon>
        <taxon>Basidiomycota</taxon>
        <taxon>Agaricomycotina</taxon>
        <taxon>Agaricomycetes</taxon>
        <taxon>Polyporales</taxon>
        <taxon>Polyporaceae</taxon>
        <taxon>Lentinus</taxon>
    </lineage>
</organism>
<keyword evidence="17" id="KW-1185">Reference proteome</keyword>
<feature type="binding site" description="axial binding residue" evidence="13">
    <location>
        <position position="435"/>
    </location>
    <ligand>
        <name>heme</name>
        <dbReference type="ChEBI" id="CHEBI:30413"/>
    </ligand>
    <ligandPart>
        <name>Fe</name>
        <dbReference type="ChEBI" id="CHEBI:18248"/>
    </ligandPart>
</feature>
<dbReference type="InterPro" id="IPR017972">
    <property type="entry name" value="Cyt_P450_CS"/>
</dbReference>
<dbReference type="PRINTS" id="PR00385">
    <property type="entry name" value="P450"/>
</dbReference>